<comment type="subunit">
    <text evidence="5">Component of the eukaryotic translation initiation factor 3 (eIF-3) complex.</text>
</comment>
<dbReference type="GO" id="GO:0001732">
    <property type="term" value="P:formation of cytoplasmic translation initiation complex"/>
    <property type="evidence" value="ECO:0007669"/>
    <property type="project" value="UniProtKB-UniRule"/>
</dbReference>
<keyword evidence="8" id="KW-1185">Reference proteome</keyword>
<name>A0AAV9IKL7_9RHOD</name>
<evidence type="ECO:0000256" key="3">
    <source>
        <dbReference type="ARBA" id="ARBA00022540"/>
    </source>
</evidence>
<keyword evidence="4 5" id="KW-0648">Protein biosynthesis</keyword>
<gene>
    <name evidence="7" type="ORF">GAYE_SCF46G5839</name>
</gene>
<dbReference type="InterPro" id="IPR045237">
    <property type="entry name" value="COPS7/eIF3m"/>
</dbReference>
<comment type="subcellular location">
    <subcellularLocation>
        <location evidence="5">Cytoplasm</location>
    </subcellularLocation>
</comment>
<dbReference type="PROSITE" id="PS50250">
    <property type="entry name" value="PCI"/>
    <property type="match status" value="1"/>
</dbReference>
<dbReference type="Proteomes" id="UP001300502">
    <property type="component" value="Unassembled WGS sequence"/>
</dbReference>
<dbReference type="HAMAP" id="MF_03012">
    <property type="entry name" value="eIF3m"/>
    <property type="match status" value="1"/>
</dbReference>
<comment type="caution">
    <text evidence="7">The sequence shown here is derived from an EMBL/GenBank/DDBJ whole genome shotgun (WGS) entry which is preliminary data.</text>
</comment>
<organism evidence="7 8">
    <name type="scientific">Galdieria yellowstonensis</name>
    <dbReference type="NCBI Taxonomy" id="3028027"/>
    <lineage>
        <taxon>Eukaryota</taxon>
        <taxon>Rhodophyta</taxon>
        <taxon>Bangiophyceae</taxon>
        <taxon>Galdieriales</taxon>
        <taxon>Galdieriaceae</taxon>
        <taxon>Galdieria</taxon>
    </lineage>
</organism>
<dbReference type="GO" id="GO:0071541">
    <property type="term" value="C:eukaryotic translation initiation factor 3 complex, eIF3m"/>
    <property type="evidence" value="ECO:0007669"/>
    <property type="project" value="UniProtKB-UniRule"/>
</dbReference>
<evidence type="ECO:0000256" key="2">
    <source>
        <dbReference type="ARBA" id="ARBA00022490"/>
    </source>
</evidence>
<comment type="similarity">
    <text evidence="1">Belongs to the CSN7/EIF3M family. CSN7 subfamily.</text>
</comment>
<dbReference type="GO" id="GO:0003743">
    <property type="term" value="F:translation initiation factor activity"/>
    <property type="evidence" value="ECO:0007669"/>
    <property type="project" value="UniProtKB-UniRule"/>
</dbReference>
<dbReference type="SMART" id="SM00088">
    <property type="entry name" value="PINT"/>
    <property type="match status" value="1"/>
</dbReference>
<dbReference type="GO" id="GO:0033290">
    <property type="term" value="C:eukaryotic 48S preinitiation complex"/>
    <property type="evidence" value="ECO:0007669"/>
    <property type="project" value="UniProtKB-UniRule"/>
</dbReference>
<comment type="similarity">
    <text evidence="5">Belongs to the eIF-3 subunit M family.</text>
</comment>
<keyword evidence="3 5" id="KW-0396">Initiation factor</keyword>
<dbReference type="InterPro" id="IPR027528">
    <property type="entry name" value="eIF3m"/>
</dbReference>
<protein>
    <recommendedName>
        <fullName evidence="5">Eukaryotic translation initiation factor 3 subunit M</fullName>
        <shortName evidence="5">eIF3m</shortName>
    </recommendedName>
</protein>
<proteinExistence type="inferred from homology"/>
<dbReference type="PANTHER" id="PTHR15350:SF2">
    <property type="entry name" value="EUKARYOTIC TRANSLATION INITIATION FACTOR 3 SUBUNIT M"/>
    <property type="match status" value="1"/>
</dbReference>
<evidence type="ECO:0000256" key="4">
    <source>
        <dbReference type="ARBA" id="ARBA00022917"/>
    </source>
</evidence>
<accession>A0AAV9IKL7</accession>
<keyword evidence="2 5" id="KW-0963">Cytoplasm</keyword>
<dbReference type="PANTHER" id="PTHR15350">
    <property type="entry name" value="COP9 SIGNALOSOME COMPLEX SUBUNIT 7/DENDRITIC CELL PROTEIN GA17"/>
    <property type="match status" value="1"/>
</dbReference>
<dbReference type="InterPro" id="IPR000717">
    <property type="entry name" value="PCI_dom"/>
</dbReference>
<sequence>MEEEEDVALAACIQFLETHTQQQQLGTEIRKLLDQKEWEKTASLLVDALIAAFNDPPPEKRDDINYEESLEGCVQVILNFIFSNQVDKHQLILLAQQLRQSEPFGPLRLRTVTRLYNALPETKETLQKLDLFILTVQVASKVNMLQALAPAFSRIEGFLDIWSPSKQDRRRVYQTITEAFDETNHQAQAFEFHVKLLETFNGENEDMLSSIEPYAVKACKEAIRQPKLFRFDELLDLDAIQRLKNTKEHALLFELLQIFVSDKLEAFVDYVARNREYFDRAGFDYEACLNKMRLLSLASLGVEHSEIPYALAANTLQIEQDMLEHWVIEAVRLGLMEAKIDQMSQVIRVIRASQRVFVKEHWHSLQKRLQVCRSNVSQLIATIDQVRQQHLPAVSSSSSSSLLTNP</sequence>
<reference evidence="7 8" key="1">
    <citation type="submission" date="2022-07" db="EMBL/GenBank/DDBJ databases">
        <title>Genome-wide signatures of adaptation to extreme environments.</title>
        <authorList>
            <person name="Cho C.H."/>
            <person name="Yoon H.S."/>
        </authorList>
    </citation>
    <scope>NUCLEOTIDE SEQUENCE [LARGE SCALE GENOMIC DNA]</scope>
    <source>
        <strain evidence="7 8">108.79 E11</strain>
    </source>
</reference>
<evidence type="ECO:0000256" key="5">
    <source>
        <dbReference type="HAMAP-Rule" id="MF_03012"/>
    </source>
</evidence>
<dbReference type="AlphaFoldDB" id="A0AAV9IKL7"/>
<evidence type="ECO:0000313" key="7">
    <source>
        <dbReference type="EMBL" id="KAK4527906.1"/>
    </source>
</evidence>
<dbReference type="Pfam" id="PF01399">
    <property type="entry name" value="PCI"/>
    <property type="match status" value="1"/>
</dbReference>
<evidence type="ECO:0000313" key="8">
    <source>
        <dbReference type="Proteomes" id="UP001300502"/>
    </source>
</evidence>
<feature type="domain" description="PCI" evidence="6">
    <location>
        <begin position="185"/>
        <end position="354"/>
    </location>
</feature>
<evidence type="ECO:0000259" key="6">
    <source>
        <dbReference type="PROSITE" id="PS50250"/>
    </source>
</evidence>
<evidence type="ECO:0000256" key="1">
    <source>
        <dbReference type="ARBA" id="ARBA00008482"/>
    </source>
</evidence>
<dbReference type="EMBL" id="JANCYU010000057">
    <property type="protein sequence ID" value="KAK4527906.1"/>
    <property type="molecule type" value="Genomic_DNA"/>
</dbReference>
<comment type="function">
    <text evidence="5">Component of the eukaryotic translation initiation factor 3 (eIF-3) complex, which is involved in protein synthesis of a specialized repertoire of mRNAs and, together with other initiation factors, stimulates binding of mRNA and methionyl-tRNAi to the 40S ribosome. The eIF-3 complex specifically targets and initiates translation of a subset of mRNAs involved in cell proliferation.</text>
</comment>
<dbReference type="GO" id="GO:0016282">
    <property type="term" value="C:eukaryotic 43S preinitiation complex"/>
    <property type="evidence" value="ECO:0007669"/>
    <property type="project" value="UniProtKB-UniRule"/>
</dbReference>